<dbReference type="NCBIfam" id="TIGR00229">
    <property type="entry name" value="sensory_box"/>
    <property type="match status" value="3"/>
</dbReference>
<dbReference type="PROSITE" id="PS50113">
    <property type="entry name" value="PAC"/>
    <property type="match status" value="3"/>
</dbReference>
<dbReference type="PROSITE" id="PS50109">
    <property type="entry name" value="HIS_KIN"/>
    <property type="match status" value="1"/>
</dbReference>
<evidence type="ECO:0000256" key="6">
    <source>
        <dbReference type="ARBA" id="ARBA00022553"/>
    </source>
</evidence>
<feature type="coiled-coil region" evidence="16">
    <location>
        <begin position="248"/>
        <end position="275"/>
    </location>
</feature>
<keyword evidence="5" id="KW-1003">Cell membrane</keyword>
<keyword evidence="11" id="KW-0067">ATP-binding</keyword>
<keyword evidence="12 17" id="KW-1133">Transmembrane helix</keyword>
<dbReference type="GO" id="GO:0005886">
    <property type="term" value="C:plasma membrane"/>
    <property type="evidence" value="ECO:0007669"/>
    <property type="project" value="UniProtKB-SubCell"/>
</dbReference>
<dbReference type="SUPFAM" id="SSF55781">
    <property type="entry name" value="GAF domain-like"/>
    <property type="match status" value="3"/>
</dbReference>
<feature type="domain" description="PAC" evidence="21">
    <location>
        <begin position="345"/>
        <end position="398"/>
    </location>
</feature>
<dbReference type="InterPro" id="IPR000700">
    <property type="entry name" value="PAS-assoc_C"/>
</dbReference>
<evidence type="ECO:0000256" key="13">
    <source>
        <dbReference type="ARBA" id="ARBA00023012"/>
    </source>
</evidence>
<evidence type="ECO:0000256" key="4">
    <source>
        <dbReference type="ARBA" id="ARBA00012438"/>
    </source>
</evidence>
<keyword evidence="9" id="KW-0547">Nucleotide-binding</keyword>
<dbReference type="PANTHER" id="PTHR43547:SF2">
    <property type="entry name" value="HYBRID SIGNAL TRANSDUCTION HISTIDINE KINASE C"/>
    <property type="match status" value="1"/>
</dbReference>
<name>A0A1Z4GMG6_9CYAN</name>
<dbReference type="SUPFAM" id="SSF47384">
    <property type="entry name" value="Homodimeric domain of signal transducing histidine kinase"/>
    <property type="match status" value="1"/>
</dbReference>
<dbReference type="Pfam" id="PF08448">
    <property type="entry name" value="PAS_4"/>
    <property type="match status" value="3"/>
</dbReference>
<evidence type="ECO:0000256" key="16">
    <source>
        <dbReference type="SAM" id="Coils"/>
    </source>
</evidence>
<evidence type="ECO:0000256" key="10">
    <source>
        <dbReference type="ARBA" id="ARBA00022777"/>
    </source>
</evidence>
<dbReference type="InterPro" id="IPR013656">
    <property type="entry name" value="PAS_4"/>
</dbReference>
<comment type="catalytic activity">
    <reaction evidence="1">
        <text>ATP + protein L-histidine = ADP + protein N-phospho-L-histidine.</text>
        <dbReference type="EC" id="2.7.13.3"/>
    </reaction>
</comment>
<dbReference type="SMART" id="SM00448">
    <property type="entry name" value="REC"/>
    <property type="match status" value="1"/>
</dbReference>
<evidence type="ECO:0000256" key="3">
    <source>
        <dbReference type="ARBA" id="ARBA00004236"/>
    </source>
</evidence>
<evidence type="ECO:0000256" key="17">
    <source>
        <dbReference type="SAM" id="Phobius"/>
    </source>
</evidence>
<keyword evidence="14 17" id="KW-0472">Membrane</keyword>
<dbReference type="InterPro" id="IPR003594">
    <property type="entry name" value="HATPase_dom"/>
</dbReference>
<keyword evidence="16" id="KW-0175">Coiled coil</keyword>
<dbReference type="Gene3D" id="3.40.50.2300">
    <property type="match status" value="1"/>
</dbReference>
<dbReference type="Gene3D" id="3.30.450.40">
    <property type="match status" value="3"/>
</dbReference>
<evidence type="ECO:0000259" key="18">
    <source>
        <dbReference type="PROSITE" id="PS50109"/>
    </source>
</evidence>
<evidence type="ECO:0000256" key="7">
    <source>
        <dbReference type="ARBA" id="ARBA00022679"/>
    </source>
</evidence>
<dbReference type="Proteomes" id="UP000218287">
    <property type="component" value="Chromosome"/>
</dbReference>
<feature type="transmembrane region" description="Helical" evidence="17">
    <location>
        <begin position="24"/>
        <end position="44"/>
    </location>
</feature>
<keyword evidence="7" id="KW-0808">Transferase</keyword>
<feature type="domain" description="PAC" evidence="21">
    <location>
        <begin position="906"/>
        <end position="958"/>
    </location>
</feature>
<dbReference type="Gene3D" id="1.10.287.130">
    <property type="match status" value="1"/>
</dbReference>
<feature type="domain" description="PAS" evidence="20">
    <location>
        <begin position="268"/>
        <end position="341"/>
    </location>
</feature>
<evidence type="ECO:0000256" key="1">
    <source>
        <dbReference type="ARBA" id="ARBA00000085"/>
    </source>
</evidence>
<keyword evidence="23" id="KW-1185">Reference proteome</keyword>
<feature type="modified residue" description="4-aspartylphosphate" evidence="15">
    <location>
        <position position="1629"/>
    </location>
</feature>
<feature type="transmembrane region" description="Helical" evidence="17">
    <location>
        <begin position="96"/>
        <end position="119"/>
    </location>
</feature>
<evidence type="ECO:0000256" key="12">
    <source>
        <dbReference type="ARBA" id="ARBA00022989"/>
    </source>
</evidence>
<evidence type="ECO:0000256" key="11">
    <source>
        <dbReference type="ARBA" id="ARBA00022840"/>
    </source>
</evidence>
<dbReference type="FunFam" id="3.30.565.10:FF:000023">
    <property type="entry name" value="PAS domain-containing sensor histidine kinase"/>
    <property type="match status" value="1"/>
</dbReference>
<evidence type="ECO:0000313" key="23">
    <source>
        <dbReference type="Proteomes" id="UP000218287"/>
    </source>
</evidence>
<feature type="domain" description="PAS" evidence="20">
    <location>
        <begin position="399"/>
        <end position="471"/>
    </location>
</feature>
<gene>
    <name evidence="22" type="ORF">NIES21_45670</name>
</gene>
<dbReference type="Gene3D" id="3.30.565.10">
    <property type="entry name" value="Histidine kinase-like ATPase, C-terminal domain"/>
    <property type="match status" value="1"/>
</dbReference>
<dbReference type="FunFam" id="3.30.450.40:FF:000035">
    <property type="entry name" value="PAS sensor protein"/>
    <property type="match status" value="2"/>
</dbReference>
<dbReference type="Pfam" id="PF00512">
    <property type="entry name" value="HisKA"/>
    <property type="match status" value="1"/>
</dbReference>
<dbReference type="InterPro" id="IPR035965">
    <property type="entry name" value="PAS-like_dom_sf"/>
</dbReference>
<dbReference type="SUPFAM" id="SSF55785">
    <property type="entry name" value="PYP-like sensor domain (PAS domain)"/>
    <property type="match status" value="5"/>
</dbReference>
<dbReference type="GO" id="GO:0000155">
    <property type="term" value="F:phosphorelay sensor kinase activity"/>
    <property type="evidence" value="ECO:0007669"/>
    <property type="project" value="InterPro"/>
</dbReference>
<accession>A0A1Z4GMG6</accession>
<dbReference type="CDD" id="cd00130">
    <property type="entry name" value="PAS"/>
    <property type="match status" value="3"/>
</dbReference>
<dbReference type="Pfam" id="PF13426">
    <property type="entry name" value="PAS_9"/>
    <property type="match status" value="2"/>
</dbReference>
<dbReference type="PANTHER" id="PTHR43547">
    <property type="entry name" value="TWO-COMPONENT HISTIDINE KINASE"/>
    <property type="match status" value="1"/>
</dbReference>
<dbReference type="CDD" id="cd00082">
    <property type="entry name" value="HisKA"/>
    <property type="match status" value="1"/>
</dbReference>
<dbReference type="InterPro" id="IPR003661">
    <property type="entry name" value="HisK_dim/P_dom"/>
</dbReference>
<keyword evidence="6 15" id="KW-0597">Phosphoprotein</keyword>
<feature type="domain" description="Response regulatory" evidence="19">
    <location>
        <begin position="1580"/>
        <end position="1698"/>
    </location>
</feature>
<protein>
    <recommendedName>
        <fullName evidence="4">histidine kinase</fullName>
        <ecNumber evidence="4">2.7.13.3</ecNumber>
    </recommendedName>
</protein>
<evidence type="ECO:0000256" key="15">
    <source>
        <dbReference type="PROSITE-ProRule" id="PRU00169"/>
    </source>
</evidence>
<evidence type="ECO:0000256" key="8">
    <source>
        <dbReference type="ARBA" id="ARBA00022692"/>
    </source>
</evidence>
<evidence type="ECO:0000256" key="5">
    <source>
        <dbReference type="ARBA" id="ARBA00022475"/>
    </source>
</evidence>
<dbReference type="SMART" id="SM00065">
    <property type="entry name" value="GAF"/>
    <property type="match status" value="3"/>
</dbReference>
<proteinExistence type="predicted"/>
<dbReference type="InterPro" id="IPR000014">
    <property type="entry name" value="PAS"/>
</dbReference>
<keyword evidence="8 17" id="KW-0812">Transmembrane</keyword>
<dbReference type="SMART" id="SM00387">
    <property type="entry name" value="HATPase_c"/>
    <property type="match status" value="1"/>
</dbReference>
<evidence type="ECO:0000259" key="20">
    <source>
        <dbReference type="PROSITE" id="PS50112"/>
    </source>
</evidence>
<feature type="domain" description="Histidine kinase" evidence="18">
    <location>
        <begin position="1336"/>
        <end position="1554"/>
    </location>
</feature>
<dbReference type="SMART" id="SM00388">
    <property type="entry name" value="HisKA"/>
    <property type="match status" value="1"/>
</dbReference>
<dbReference type="Pfam" id="PF00072">
    <property type="entry name" value="Response_reg"/>
    <property type="match status" value="1"/>
</dbReference>
<dbReference type="InterPro" id="IPR003018">
    <property type="entry name" value="GAF"/>
</dbReference>
<dbReference type="Gene3D" id="1.20.120.620">
    <property type="entry name" value="Backbone structure of the membrane domain of e. Coli histidine kinase receptor kdpd"/>
    <property type="match status" value="1"/>
</dbReference>
<feature type="domain" description="PAS" evidence="20">
    <location>
        <begin position="832"/>
        <end position="902"/>
    </location>
</feature>
<evidence type="ECO:0000256" key="9">
    <source>
        <dbReference type="ARBA" id="ARBA00022741"/>
    </source>
</evidence>
<evidence type="ECO:0000259" key="19">
    <source>
        <dbReference type="PROSITE" id="PS50110"/>
    </source>
</evidence>
<dbReference type="Pfam" id="PF13493">
    <property type="entry name" value="DUF4118"/>
    <property type="match status" value="1"/>
</dbReference>
<keyword evidence="10" id="KW-0418">Kinase</keyword>
<dbReference type="Gene3D" id="3.30.450.20">
    <property type="entry name" value="PAS domain"/>
    <property type="match status" value="5"/>
</dbReference>
<keyword evidence="13" id="KW-0902">Two-component regulatory system</keyword>
<dbReference type="CDD" id="cd17580">
    <property type="entry name" value="REC_2_DhkD-like"/>
    <property type="match status" value="1"/>
</dbReference>
<dbReference type="Pfam" id="PF13185">
    <property type="entry name" value="GAF_2"/>
    <property type="match status" value="1"/>
</dbReference>
<dbReference type="InterPro" id="IPR025201">
    <property type="entry name" value="KdpD_TM"/>
</dbReference>
<evidence type="ECO:0000256" key="2">
    <source>
        <dbReference type="ARBA" id="ARBA00004141"/>
    </source>
</evidence>
<dbReference type="Pfam" id="PF02518">
    <property type="entry name" value="HATPase_c"/>
    <property type="match status" value="1"/>
</dbReference>
<evidence type="ECO:0000256" key="14">
    <source>
        <dbReference type="ARBA" id="ARBA00023136"/>
    </source>
</evidence>
<dbReference type="Pfam" id="PF01590">
    <property type="entry name" value="GAF"/>
    <property type="match status" value="2"/>
</dbReference>
<dbReference type="InterPro" id="IPR036890">
    <property type="entry name" value="HATPase_C_sf"/>
</dbReference>
<dbReference type="InterPro" id="IPR038318">
    <property type="entry name" value="KdpD_sf"/>
</dbReference>
<comment type="subcellular location">
    <subcellularLocation>
        <location evidence="3">Cell membrane</location>
    </subcellularLocation>
    <subcellularLocation>
        <location evidence="2">Membrane</location>
        <topology evidence="2">Multi-pass membrane protein</topology>
    </subcellularLocation>
</comment>
<dbReference type="EMBL" id="AP018174">
    <property type="protein sequence ID" value="BAY18715.1"/>
    <property type="molecule type" value="Genomic_DNA"/>
</dbReference>
<dbReference type="SUPFAM" id="SSF55874">
    <property type="entry name" value="ATPase domain of HSP90 chaperone/DNA topoisomerase II/histidine kinase"/>
    <property type="match status" value="1"/>
</dbReference>
<dbReference type="InterPro" id="IPR001789">
    <property type="entry name" value="Sig_transdc_resp-reg_receiver"/>
</dbReference>
<dbReference type="InterPro" id="IPR029016">
    <property type="entry name" value="GAF-like_dom_sf"/>
</dbReference>
<feature type="domain" description="PAC" evidence="21">
    <location>
        <begin position="474"/>
        <end position="523"/>
    </location>
</feature>
<dbReference type="InterPro" id="IPR036097">
    <property type="entry name" value="HisK_dim/P_sf"/>
</dbReference>
<dbReference type="PROSITE" id="PS50110">
    <property type="entry name" value="RESPONSE_REGULATORY"/>
    <property type="match status" value="1"/>
</dbReference>
<dbReference type="SMART" id="SM00091">
    <property type="entry name" value="PAS"/>
    <property type="match status" value="5"/>
</dbReference>
<sequence>MYSPRHKYWLFASVFMPYIPYSQLLRYGFVVVIVATALVIMLLLDPLLDIKGTPFLLFFGAVMVSAWHGGMKSGLLATFLSVIVSDYFFLSEHYAFGLSVSNGVKILLFAVQGLLFSFLCEELRHAKRKAEINLQKFKVSEERFRVALSNSDIVVFQQDRDFRYQWVHNLQGIETAEALLGKTDYELFPVAIAQQLTAIKRRAVEQNISAREEVCITLRGKVLYYDLLVEPLGGDGGVTCVGVNITQRKQTELEKANLQSQLQQALQQKDETLALLNAWLMSSPMALAFLDTERRYVYVNEALAAINGVPQNQHIGRTLREVLPEWASQLEPIFQELITTKQPLLNQEINGETYPSGVYRYGLVSYYPVSLPDGKLLGVGITGVDITAVKKAEQALRESEAKFRSVVESNMIGIGFWEGDGRITDANEALLKMLGYSRQELVDKKLDWRNLTPVEYRRLDEQALAQFLDSSFCIPFEKEYIRKDGTRFPVLIGGSRHEGTLERGAFFVIDITERKQAEDQLRYIAEISSLLSTSLDYEETLQQIAKISVPQLADWCSVEIITDEGTIRRLPLAYADPSQAELAQKLQEYVPNTQGTHPIARVLQTGIPELIAEVSDSVLIEATQNEEHLEIVRQMGVKSAMVVPLIAHQRVLGCISFAIAHTNRCYDQADLNLAIDIAYRAALAVENAQLYRDNHQALINYAESLSLLDALLAGAPVAVCFLDRELRYVRINEVLADINGVPIEAHLGRKFGDVFSSMATQFEAQLQQVLETGKPLLNVEISGEIPGKQGMYGYWLGNYYPVRNALDETVGIGIMLSDVTATKVAEIALRESESRFRAMFNQAAVGIALVALNGKFLQVNPALCDITGYSQEELIQMSFQDITHPDDLAVDWEQAGRVLTKEISGYSLEKRYIRKDGSVVWVNLTSSAVWDIHGQAKYAVGIIEDISERQAALRDRQQAEIAQTFLVEASSLLAASLDYQVTLNNVASLLVPTLADWCVVDVLGENDVIEQIAMISANSAQKEILTELRRLYPPKYENNSPFRETLLRRQSVFYPELPDQLLTQMAEDEEHLKLLQSLGMNSLMIIPLHLRGKVFGVISLVRGESSCAYNSADLTLAEDLAHRAATAIDNARLYQKTQQAKQAAELAVNRTVRLQKITAALSEAITPQQVADVVVNQGIAALGASAGSVSLLAEKGSCLKIVQATGYPSSVLEAWESFSVMAAVPLAEAVRTGKPIFIESPAAFAANYPHLAELPSVTGNSAFACIPLILEKQVIGALGLSFSHTQIFSEADQGFMLTLGQQCAQAIARAQLYEAESYARSEAETANRIKDEFLAVLSHELRTPLNPILGWAKLLRTRKNDEATILRALETIERNAKLQAQLIEDLLDVSRILRGKLSLHIRTVELNSTITSALETVRLAAEAKSIQLQTVLPQHTVEVLGDGDRLQQIVWNLVSNAVKFTPAEGRVEVRLNQVGMEAQIQVIDNGKGITPEFLPYVFEYFRQADGKTTRVFGGLGLGLAIVRHLVELHGGTVLADSPGEGQGAIFTVRLPLHKSAESVSTANAVQMDLATQDILLAGVRILFVDDQADVLEFFSFALEQYGAEVTAVSSAAEALEALVKLQPDILLSDIGMPIMDGYMLLRQVRQLPPDKGGEIPAIALTAYAGEIDYKQAMAAGFQRHIPKPVDPLDLAMAIAKLISQK</sequence>
<dbReference type="InterPro" id="IPR005467">
    <property type="entry name" value="His_kinase_dom"/>
</dbReference>
<evidence type="ECO:0000259" key="21">
    <source>
        <dbReference type="PROSITE" id="PS50113"/>
    </source>
</evidence>
<reference evidence="22 23" key="1">
    <citation type="submission" date="2017-06" db="EMBL/GenBank/DDBJ databases">
        <title>Genome sequencing of cyanobaciteial culture collection at National Institute for Environmental Studies (NIES).</title>
        <authorList>
            <person name="Hirose Y."/>
            <person name="Shimura Y."/>
            <person name="Fujisawa T."/>
            <person name="Nakamura Y."/>
            <person name="Kawachi M."/>
        </authorList>
    </citation>
    <scope>NUCLEOTIDE SEQUENCE [LARGE SCALE GENOMIC DNA]</scope>
    <source>
        <strain evidence="22 23">NIES-21</strain>
    </source>
</reference>
<dbReference type="EC" id="2.7.13.3" evidence="4"/>
<dbReference type="InterPro" id="IPR001610">
    <property type="entry name" value="PAC"/>
</dbReference>
<dbReference type="CDD" id="cd16922">
    <property type="entry name" value="HATPase_EvgS-ArcB-TorS-like"/>
    <property type="match status" value="1"/>
</dbReference>
<dbReference type="SMART" id="SM00086">
    <property type="entry name" value="PAC"/>
    <property type="match status" value="3"/>
</dbReference>
<dbReference type="PROSITE" id="PS50112">
    <property type="entry name" value="PAS"/>
    <property type="match status" value="3"/>
</dbReference>
<dbReference type="SUPFAM" id="SSF52172">
    <property type="entry name" value="CheY-like"/>
    <property type="match status" value="1"/>
</dbReference>
<organism evidence="22 23">
    <name type="scientific">Anabaenopsis circularis NIES-21</name>
    <dbReference type="NCBI Taxonomy" id="1085406"/>
    <lineage>
        <taxon>Bacteria</taxon>
        <taxon>Bacillati</taxon>
        <taxon>Cyanobacteriota</taxon>
        <taxon>Cyanophyceae</taxon>
        <taxon>Nostocales</taxon>
        <taxon>Nodulariaceae</taxon>
        <taxon>Anabaenopsis</taxon>
    </lineage>
</organism>
<dbReference type="PRINTS" id="PR00344">
    <property type="entry name" value="BCTRLSENSOR"/>
</dbReference>
<evidence type="ECO:0000313" key="22">
    <source>
        <dbReference type="EMBL" id="BAY18715.1"/>
    </source>
</evidence>
<dbReference type="GO" id="GO:0005524">
    <property type="term" value="F:ATP binding"/>
    <property type="evidence" value="ECO:0007669"/>
    <property type="project" value="UniProtKB-KW"/>
</dbReference>
<dbReference type="InterPro" id="IPR011006">
    <property type="entry name" value="CheY-like_superfamily"/>
</dbReference>
<dbReference type="InterPro" id="IPR004358">
    <property type="entry name" value="Sig_transdc_His_kin-like_C"/>
</dbReference>